<protein>
    <submittedName>
        <fullName evidence="2">Uncharacterized protein</fullName>
    </submittedName>
</protein>
<evidence type="ECO:0000313" key="2">
    <source>
        <dbReference type="EMBL" id="GIG40791.1"/>
    </source>
</evidence>
<gene>
    <name evidence="2" type="ORF">Cph01nite_25530</name>
</gene>
<keyword evidence="3" id="KW-1185">Reference proteome</keyword>
<evidence type="ECO:0000256" key="1">
    <source>
        <dbReference type="SAM" id="MobiDB-lite"/>
    </source>
</evidence>
<proteinExistence type="predicted"/>
<dbReference type="EMBL" id="BONP01000015">
    <property type="protein sequence ID" value="GIG40791.1"/>
    <property type="molecule type" value="Genomic_DNA"/>
</dbReference>
<feature type="compositionally biased region" description="Basic and acidic residues" evidence="1">
    <location>
        <begin position="236"/>
        <end position="248"/>
    </location>
</feature>
<feature type="region of interest" description="Disordered" evidence="1">
    <location>
        <begin position="219"/>
        <end position="268"/>
    </location>
</feature>
<comment type="caution">
    <text evidence="2">The sequence shown here is derived from an EMBL/GenBank/DDBJ whole genome shotgun (WGS) entry which is preliminary data.</text>
</comment>
<sequence length="268" mass="27444">MSPHRRPSGTPAGAAPSDDELAARIADALQRRATVAPDPATVGADLASAVARRTSPRAVAVRRSGRILTVGVVTGTIAVGAAGAAAAANPFSGVAVAVEDAARTVGLDVSFLPKGHSREQYDAFWAAGYDVGEVDALSKLWGTDLVETKSRAGQMLLDGVELPVAPGSVAYVPFVEGEDEVNAFFASGYTYEDAEALGALWGIEAFEAKARAGQAVLDGEELPIAPGSSPTPAEYGSRDDRPRDDGPREGGPPAAPAPASPTDTPRSR</sequence>
<organism evidence="2 3">
    <name type="scientific">Cellulomonas phragmiteti</name>
    <dbReference type="NCBI Taxonomy" id="478780"/>
    <lineage>
        <taxon>Bacteria</taxon>
        <taxon>Bacillati</taxon>
        <taxon>Actinomycetota</taxon>
        <taxon>Actinomycetes</taxon>
        <taxon>Micrococcales</taxon>
        <taxon>Cellulomonadaceae</taxon>
        <taxon>Cellulomonas</taxon>
    </lineage>
</organism>
<dbReference type="Proteomes" id="UP000614741">
    <property type="component" value="Unassembled WGS sequence"/>
</dbReference>
<dbReference type="RefSeq" id="WP_203674791.1">
    <property type="nucleotide sequence ID" value="NZ_BONP01000015.1"/>
</dbReference>
<name>A0ABQ4DPC5_9CELL</name>
<evidence type="ECO:0000313" key="3">
    <source>
        <dbReference type="Proteomes" id="UP000614741"/>
    </source>
</evidence>
<accession>A0ABQ4DPC5</accession>
<reference evidence="2 3" key="1">
    <citation type="submission" date="2021-01" db="EMBL/GenBank/DDBJ databases">
        <title>Whole genome shotgun sequence of Cellulomonas phragmiteti NBRC 110785.</title>
        <authorList>
            <person name="Komaki H."/>
            <person name="Tamura T."/>
        </authorList>
    </citation>
    <scope>NUCLEOTIDE SEQUENCE [LARGE SCALE GENOMIC DNA]</scope>
    <source>
        <strain evidence="2 3">NBRC 110785</strain>
    </source>
</reference>